<feature type="domain" description="Thioredoxin" evidence="1">
    <location>
        <begin position="19"/>
        <end position="157"/>
    </location>
</feature>
<dbReference type="EMBL" id="REFO01000013">
    <property type="protein sequence ID" value="RMA93240.1"/>
    <property type="molecule type" value="Genomic_DNA"/>
</dbReference>
<dbReference type="Pfam" id="PF00578">
    <property type="entry name" value="AhpC-TSA"/>
    <property type="match status" value="1"/>
</dbReference>
<dbReference type="PANTHER" id="PTHR42852:SF17">
    <property type="entry name" value="THIOREDOXIN-LIKE PROTEIN HI_1115"/>
    <property type="match status" value="1"/>
</dbReference>
<evidence type="ECO:0000313" key="2">
    <source>
        <dbReference type="EMBL" id="RMA93240.1"/>
    </source>
</evidence>
<dbReference type="PANTHER" id="PTHR42852">
    <property type="entry name" value="THIOL:DISULFIDE INTERCHANGE PROTEIN DSBE"/>
    <property type="match status" value="1"/>
</dbReference>
<dbReference type="InterPro" id="IPR036249">
    <property type="entry name" value="Thioredoxin-like_sf"/>
</dbReference>
<keyword evidence="3" id="KW-1185">Reference proteome</keyword>
<evidence type="ECO:0000313" key="3">
    <source>
        <dbReference type="Proteomes" id="UP000280842"/>
    </source>
</evidence>
<name>A0A3M0B750_9AQUI</name>
<dbReference type="CDD" id="cd02966">
    <property type="entry name" value="TlpA_like_family"/>
    <property type="match status" value="1"/>
</dbReference>
<dbReference type="AlphaFoldDB" id="A0A3M0B750"/>
<organism evidence="2 3">
    <name type="scientific">Hydrogenothermus marinus</name>
    <dbReference type="NCBI Taxonomy" id="133270"/>
    <lineage>
        <taxon>Bacteria</taxon>
        <taxon>Pseudomonadati</taxon>
        <taxon>Aquificota</taxon>
        <taxon>Aquificia</taxon>
        <taxon>Aquificales</taxon>
        <taxon>Hydrogenothermaceae</taxon>
        <taxon>Hydrogenothermus</taxon>
    </lineage>
</organism>
<reference evidence="2 3" key="1">
    <citation type="submission" date="2018-10" db="EMBL/GenBank/DDBJ databases">
        <title>Genomic Encyclopedia of Archaeal and Bacterial Type Strains, Phase II (KMG-II): from individual species to whole genera.</title>
        <authorList>
            <person name="Goeker M."/>
        </authorList>
    </citation>
    <scope>NUCLEOTIDE SEQUENCE [LARGE SCALE GENOMIC DNA]</scope>
    <source>
        <strain evidence="2 3">VM1</strain>
    </source>
</reference>
<protein>
    <submittedName>
        <fullName evidence="2">Peroxiredoxin</fullName>
    </submittedName>
</protein>
<dbReference type="GO" id="GO:0016491">
    <property type="term" value="F:oxidoreductase activity"/>
    <property type="evidence" value="ECO:0007669"/>
    <property type="project" value="InterPro"/>
</dbReference>
<proteinExistence type="predicted"/>
<dbReference type="OrthoDB" id="25753at2"/>
<dbReference type="InterPro" id="IPR000866">
    <property type="entry name" value="AhpC/TSA"/>
</dbReference>
<dbReference type="Proteomes" id="UP000280842">
    <property type="component" value="Unassembled WGS sequence"/>
</dbReference>
<sequence>MRKFIYILFLIITVINISIAKGLKAPDFQLKSEDGKVINLQDLKGNVVVLIFWATTCGVCQKELPEISFLQEEYKDKPVKFYAIVIDTKDLNEVKKIKDEWGFDIPVLIGNLEVVKDYRIIGTPIIYIIRKDLTIGKIFFGETSLKRLRKYINKFLK</sequence>
<dbReference type="InterPro" id="IPR050553">
    <property type="entry name" value="Thioredoxin_ResA/DsbE_sf"/>
</dbReference>
<dbReference type="PROSITE" id="PS51352">
    <property type="entry name" value="THIOREDOXIN_2"/>
    <property type="match status" value="1"/>
</dbReference>
<accession>A0A3M0B750</accession>
<gene>
    <name evidence="2" type="ORF">CLV39_1301</name>
</gene>
<evidence type="ECO:0000259" key="1">
    <source>
        <dbReference type="PROSITE" id="PS51352"/>
    </source>
</evidence>
<dbReference type="InterPro" id="IPR013766">
    <property type="entry name" value="Thioredoxin_domain"/>
</dbReference>
<dbReference type="SUPFAM" id="SSF52833">
    <property type="entry name" value="Thioredoxin-like"/>
    <property type="match status" value="1"/>
</dbReference>
<dbReference type="RefSeq" id="WP_121923413.1">
    <property type="nucleotide sequence ID" value="NZ_REFO01000013.1"/>
</dbReference>
<dbReference type="Gene3D" id="3.40.30.10">
    <property type="entry name" value="Glutaredoxin"/>
    <property type="match status" value="1"/>
</dbReference>
<dbReference type="GO" id="GO:0016209">
    <property type="term" value="F:antioxidant activity"/>
    <property type="evidence" value="ECO:0007669"/>
    <property type="project" value="InterPro"/>
</dbReference>
<comment type="caution">
    <text evidence="2">The sequence shown here is derived from an EMBL/GenBank/DDBJ whole genome shotgun (WGS) entry which is preliminary data.</text>
</comment>